<evidence type="ECO:0000256" key="3">
    <source>
        <dbReference type="ARBA" id="ARBA00022840"/>
    </source>
</evidence>
<dbReference type="EMBL" id="RXMA01000024">
    <property type="protein sequence ID" value="RTR16552.1"/>
    <property type="molecule type" value="Genomic_DNA"/>
</dbReference>
<evidence type="ECO:0000313" key="9">
    <source>
        <dbReference type="Proteomes" id="UP000277007"/>
    </source>
</evidence>
<dbReference type="RefSeq" id="WP_126618805.1">
    <property type="nucleotide sequence ID" value="NZ_JBHUCY010000016.1"/>
</dbReference>
<keyword evidence="1" id="KW-0813">Transport</keyword>
<keyword evidence="9" id="KW-1185">Reference proteome</keyword>
<dbReference type="AlphaFoldDB" id="A0A431VCK6"/>
<dbReference type="Pfam" id="PF00005">
    <property type="entry name" value="ABC_tran"/>
    <property type="match status" value="1"/>
</dbReference>
<dbReference type="OrthoDB" id="9810077at2"/>
<comment type="function">
    <text evidence="5">Part of the ABC transporter complex HmuTUV involved in hemin import. Responsible for energy coupling to the transport system.</text>
</comment>
<gene>
    <name evidence="8" type="ORF">EJ903_20145</name>
</gene>
<evidence type="ECO:0000256" key="5">
    <source>
        <dbReference type="ARBA" id="ARBA00037066"/>
    </source>
</evidence>
<dbReference type="PROSITE" id="PS00211">
    <property type="entry name" value="ABC_TRANSPORTER_1"/>
    <property type="match status" value="1"/>
</dbReference>
<dbReference type="InterPro" id="IPR027417">
    <property type="entry name" value="P-loop_NTPase"/>
</dbReference>
<dbReference type="PANTHER" id="PTHR42794">
    <property type="entry name" value="HEMIN IMPORT ATP-BINDING PROTEIN HMUV"/>
    <property type="match status" value="1"/>
</dbReference>
<keyword evidence="4" id="KW-1278">Translocase</keyword>
<dbReference type="Gene3D" id="3.40.50.300">
    <property type="entry name" value="P-loop containing nucleotide triphosphate hydrolases"/>
    <property type="match status" value="1"/>
</dbReference>
<sequence length="275" mass="29601">MIALEQVEVRRGTACIIQDLTLSLTPGLVHVVIGPNGTGKTTLIRALFGDLPISRGGIRIGDQALRPNSRLGRGQAWRSHFAYMPQDTHLDIALTALEVVVVGRLGRLGLHIDDETLELATQRLDAAGVLHLADRDIGTLSGGQRQMVLFAQVMMREPRVMLLDEPVSALDLRHQIRLLDLVRLETRKRDLATVVVLHDLNLACQYADRLIVMRPGASAIMGAPTDLISAALIADTYGASVEILRDGRGNPVIQPIGSLGGDPPPVPPALFSPGA</sequence>
<dbReference type="InterPro" id="IPR017871">
    <property type="entry name" value="ABC_transporter-like_CS"/>
</dbReference>
<dbReference type="Proteomes" id="UP000277007">
    <property type="component" value="Unassembled WGS sequence"/>
</dbReference>
<name>A0A431VCK6_9PROT</name>
<proteinExistence type="predicted"/>
<feature type="region of interest" description="Disordered" evidence="6">
    <location>
        <begin position="254"/>
        <end position="275"/>
    </location>
</feature>
<accession>A0A431VCK6</accession>
<organism evidence="8 9">
    <name type="scientific">Azospirillum griseum</name>
    <dbReference type="NCBI Taxonomy" id="2496639"/>
    <lineage>
        <taxon>Bacteria</taxon>
        <taxon>Pseudomonadati</taxon>
        <taxon>Pseudomonadota</taxon>
        <taxon>Alphaproteobacteria</taxon>
        <taxon>Rhodospirillales</taxon>
        <taxon>Azospirillaceae</taxon>
        <taxon>Azospirillum</taxon>
    </lineage>
</organism>
<dbReference type="SUPFAM" id="SSF52540">
    <property type="entry name" value="P-loop containing nucleoside triphosphate hydrolases"/>
    <property type="match status" value="1"/>
</dbReference>
<feature type="domain" description="ABC transporter" evidence="7">
    <location>
        <begin position="2"/>
        <end position="240"/>
    </location>
</feature>
<comment type="caution">
    <text evidence="8">The sequence shown here is derived from an EMBL/GenBank/DDBJ whole genome shotgun (WGS) entry which is preliminary data.</text>
</comment>
<feature type="compositionally biased region" description="Pro residues" evidence="6">
    <location>
        <begin position="262"/>
        <end position="275"/>
    </location>
</feature>
<reference evidence="8 9" key="1">
    <citation type="submission" date="2018-12" db="EMBL/GenBank/DDBJ databases">
        <authorList>
            <person name="Yang Y."/>
        </authorList>
    </citation>
    <scope>NUCLEOTIDE SEQUENCE [LARGE SCALE GENOMIC DNA]</scope>
    <source>
        <strain evidence="8 9">L-25-5w-1</strain>
    </source>
</reference>
<keyword evidence="3 8" id="KW-0067">ATP-binding</keyword>
<dbReference type="GO" id="GO:0016887">
    <property type="term" value="F:ATP hydrolysis activity"/>
    <property type="evidence" value="ECO:0007669"/>
    <property type="project" value="InterPro"/>
</dbReference>
<evidence type="ECO:0000256" key="4">
    <source>
        <dbReference type="ARBA" id="ARBA00022967"/>
    </source>
</evidence>
<dbReference type="PANTHER" id="PTHR42794:SF1">
    <property type="entry name" value="HEMIN IMPORT ATP-BINDING PROTEIN HMUV"/>
    <property type="match status" value="1"/>
</dbReference>
<dbReference type="SMART" id="SM00382">
    <property type="entry name" value="AAA"/>
    <property type="match status" value="1"/>
</dbReference>
<dbReference type="GO" id="GO:0005524">
    <property type="term" value="F:ATP binding"/>
    <property type="evidence" value="ECO:0007669"/>
    <property type="project" value="UniProtKB-KW"/>
</dbReference>
<evidence type="ECO:0000256" key="6">
    <source>
        <dbReference type="SAM" id="MobiDB-lite"/>
    </source>
</evidence>
<dbReference type="InterPro" id="IPR003593">
    <property type="entry name" value="AAA+_ATPase"/>
</dbReference>
<evidence type="ECO:0000259" key="7">
    <source>
        <dbReference type="PROSITE" id="PS50893"/>
    </source>
</evidence>
<protein>
    <submittedName>
        <fullName evidence="8">ABC transporter ATP-binding protein</fullName>
    </submittedName>
</protein>
<evidence type="ECO:0000256" key="1">
    <source>
        <dbReference type="ARBA" id="ARBA00022448"/>
    </source>
</evidence>
<evidence type="ECO:0000313" key="8">
    <source>
        <dbReference type="EMBL" id="RTR16552.1"/>
    </source>
</evidence>
<dbReference type="InterPro" id="IPR003439">
    <property type="entry name" value="ABC_transporter-like_ATP-bd"/>
</dbReference>
<dbReference type="CDD" id="cd03214">
    <property type="entry name" value="ABC_Iron-Siderophores_B12_Hemin"/>
    <property type="match status" value="1"/>
</dbReference>
<keyword evidence="2" id="KW-0547">Nucleotide-binding</keyword>
<evidence type="ECO:0000256" key="2">
    <source>
        <dbReference type="ARBA" id="ARBA00022741"/>
    </source>
</evidence>
<dbReference type="PROSITE" id="PS50893">
    <property type="entry name" value="ABC_TRANSPORTER_2"/>
    <property type="match status" value="1"/>
</dbReference>